<evidence type="ECO:0000256" key="10">
    <source>
        <dbReference type="ARBA" id="ARBA00022842"/>
    </source>
</evidence>
<accession>A0A6A8H6G8</accession>
<evidence type="ECO:0000256" key="3">
    <source>
        <dbReference type="ARBA" id="ARBA00005300"/>
    </source>
</evidence>
<sequence>MAGKFYAVASGRKTGIFKTWAECQAQVKGFSGARYKSFQTLEEAQRFVDGKTEQKLKTSLKTSGAEASTGFKPEIVIYTDGGSRNHGNRLGQHVKSNDKAAWAFLAVKGEREVAKSGSEYGATNNRMEIMAFRNALMWLDYYRLNDKRLLFVLDSKYVLDAVTKRWIFSWAKKGWKTASGEPVKNRELWEEVLELLKKFKNAKYAWTKGHADNYGNNKVDRLLNEEMDRM</sequence>
<evidence type="ECO:0000256" key="6">
    <source>
        <dbReference type="ARBA" id="ARBA00022722"/>
    </source>
</evidence>
<dbReference type="InterPro" id="IPR017067">
    <property type="entry name" value="RNase_H1_euk"/>
</dbReference>
<dbReference type="GO" id="GO:0000287">
    <property type="term" value="F:magnesium ion binding"/>
    <property type="evidence" value="ECO:0007669"/>
    <property type="project" value="InterPro"/>
</dbReference>
<dbReference type="InterPro" id="IPR050092">
    <property type="entry name" value="RNase_H"/>
</dbReference>
<dbReference type="InterPro" id="IPR011320">
    <property type="entry name" value="RNase_H1_N"/>
</dbReference>
<dbReference type="CDD" id="cd09278">
    <property type="entry name" value="RNase_HI_prokaryote_like"/>
    <property type="match status" value="1"/>
</dbReference>
<comment type="subunit">
    <text evidence="4">Monomer.</text>
</comment>
<evidence type="ECO:0000256" key="9">
    <source>
        <dbReference type="ARBA" id="ARBA00022801"/>
    </source>
</evidence>
<keyword evidence="6" id="KW-0540">Nuclease</keyword>
<dbReference type="InterPro" id="IPR012337">
    <property type="entry name" value="RNaseH-like_sf"/>
</dbReference>
<comment type="caution">
    <text evidence="11">The sequence shown here is derived from an EMBL/GenBank/DDBJ whole genome shotgun (WGS) entry which is preliminary data.</text>
</comment>
<dbReference type="Gene3D" id="3.40.970.10">
    <property type="entry name" value="Ribonuclease H1, N-terminal domain"/>
    <property type="match status" value="1"/>
</dbReference>
<dbReference type="Pfam" id="PF01693">
    <property type="entry name" value="Cauli_VI"/>
    <property type="match status" value="1"/>
</dbReference>
<dbReference type="EC" id="3.1.26.4" evidence="5"/>
<evidence type="ECO:0000313" key="11">
    <source>
        <dbReference type="EMBL" id="MSA68737.1"/>
    </source>
</evidence>
<dbReference type="RefSeq" id="WP_154237184.1">
    <property type="nucleotide sequence ID" value="NZ_JBDPDE010000015.1"/>
</dbReference>
<organism evidence="11">
    <name type="scientific">Ligilactobacillus ruminis</name>
    <dbReference type="NCBI Taxonomy" id="1623"/>
    <lineage>
        <taxon>Bacteria</taxon>
        <taxon>Bacillati</taxon>
        <taxon>Bacillota</taxon>
        <taxon>Bacilli</taxon>
        <taxon>Lactobacillales</taxon>
        <taxon>Lactobacillaceae</taxon>
        <taxon>Ligilactobacillus</taxon>
    </lineage>
</organism>
<keyword evidence="10" id="KW-0460">Magnesium</keyword>
<dbReference type="Pfam" id="PF00075">
    <property type="entry name" value="RNase_H"/>
    <property type="match status" value="1"/>
</dbReference>
<evidence type="ECO:0000256" key="4">
    <source>
        <dbReference type="ARBA" id="ARBA00011245"/>
    </source>
</evidence>
<evidence type="ECO:0000256" key="5">
    <source>
        <dbReference type="ARBA" id="ARBA00012180"/>
    </source>
</evidence>
<dbReference type="PROSITE" id="PS50879">
    <property type="entry name" value="RNASE_H_1"/>
    <property type="match status" value="1"/>
</dbReference>
<dbReference type="PIRSF" id="PIRSF036852">
    <property type="entry name" value="Ribonuclease_H1_euk"/>
    <property type="match status" value="1"/>
</dbReference>
<dbReference type="GO" id="GO:0004523">
    <property type="term" value="F:RNA-DNA hybrid ribonuclease activity"/>
    <property type="evidence" value="ECO:0007669"/>
    <property type="project" value="UniProtKB-EC"/>
</dbReference>
<keyword evidence="8" id="KW-0255">Endonuclease</keyword>
<dbReference type="PANTHER" id="PTHR10642:SF26">
    <property type="entry name" value="RIBONUCLEASE H1"/>
    <property type="match status" value="1"/>
</dbReference>
<comment type="similarity">
    <text evidence="3">Belongs to the RNase H family.</text>
</comment>
<comment type="cofactor">
    <cofactor evidence="2">
        <name>Mg(2+)</name>
        <dbReference type="ChEBI" id="CHEBI:18420"/>
    </cofactor>
</comment>
<dbReference type="PANTHER" id="PTHR10642">
    <property type="entry name" value="RIBONUCLEASE H1"/>
    <property type="match status" value="1"/>
</dbReference>
<dbReference type="GO" id="GO:0003676">
    <property type="term" value="F:nucleic acid binding"/>
    <property type="evidence" value="ECO:0007669"/>
    <property type="project" value="InterPro"/>
</dbReference>
<evidence type="ECO:0000256" key="1">
    <source>
        <dbReference type="ARBA" id="ARBA00000077"/>
    </source>
</evidence>
<protein>
    <recommendedName>
        <fullName evidence="5">ribonuclease H</fullName>
        <ecNumber evidence="5">3.1.26.4</ecNumber>
    </recommendedName>
</protein>
<name>A0A6A8H6G8_9LACO</name>
<proteinExistence type="inferred from homology"/>
<keyword evidence="9" id="KW-0378">Hydrolase</keyword>
<dbReference type="SUPFAM" id="SSF55658">
    <property type="entry name" value="L9 N-domain-like"/>
    <property type="match status" value="1"/>
</dbReference>
<evidence type="ECO:0000256" key="2">
    <source>
        <dbReference type="ARBA" id="ARBA00001946"/>
    </source>
</evidence>
<dbReference type="InterPro" id="IPR022892">
    <property type="entry name" value="RNaseHI"/>
</dbReference>
<dbReference type="InterPro" id="IPR037056">
    <property type="entry name" value="RNase_H1_N_sf"/>
</dbReference>
<evidence type="ECO:0000256" key="8">
    <source>
        <dbReference type="ARBA" id="ARBA00022759"/>
    </source>
</evidence>
<comment type="catalytic activity">
    <reaction evidence="1">
        <text>Endonucleolytic cleavage to 5'-phosphomonoester.</text>
        <dbReference type="EC" id="3.1.26.4"/>
    </reaction>
</comment>
<dbReference type="FunFam" id="3.40.970.10:FF:000001">
    <property type="entry name" value="Ribonuclease H1"/>
    <property type="match status" value="1"/>
</dbReference>
<dbReference type="InterPro" id="IPR009027">
    <property type="entry name" value="Ribosomal_bL9/RNase_H1_N"/>
</dbReference>
<reference evidence="11" key="1">
    <citation type="journal article" date="2019" name="Nat. Med.">
        <title>A library of human gut bacterial isolates paired with longitudinal multiomics data enables mechanistic microbiome research.</title>
        <authorList>
            <person name="Poyet M."/>
            <person name="Groussin M."/>
            <person name="Gibbons S.M."/>
            <person name="Avila-Pacheco J."/>
            <person name="Jiang X."/>
            <person name="Kearney S.M."/>
            <person name="Perrotta A.R."/>
            <person name="Berdy B."/>
            <person name="Zhao S."/>
            <person name="Lieberman T.D."/>
            <person name="Swanson P.K."/>
            <person name="Smith M."/>
            <person name="Roesemann S."/>
            <person name="Alexander J.E."/>
            <person name="Rich S.A."/>
            <person name="Livny J."/>
            <person name="Vlamakis H."/>
            <person name="Clish C."/>
            <person name="Bullock K."/>
            <person name="Deik A."/>
            <person name="Scott J."/>
            <person name="Pierce K.A."/>
            <person name="Xavier R.J."/>
            <person name="Alm E.J."/>
        </authorList>
    </citation>
    <scope>NUCLEOTIDE SEQUENCE</scope>
    <source>
        <strain evidence="11">BIOML-A18</strain>
    </source>
</reference>
<dbReference type="EMBL" id="WKOD01000016">
    <property type="protein sequence ID" value="MSA68737.1"/>
    <property type="molecule type" value="Genomic_DNA"/>
</dbReference>
<keyword evidence="7" id="KW-0479">Metal-binding</keyword>
<evidence type="ECO:0000256" key="7">
    <source>
        <dbReference type="ARBA" id="ARBA00022723"/>
    </source>
</evidence>
<dbReference type="AlphaFoldDB" id="A0A6A8H6G8"/>
<dbReference type="Gene3D" id="3.30.420.10">
    <property type="entry name" value="Ribonuclease H-like superfamily/Ribonuclease H"/>
    <property type="match status" value="1"/>
</dbReference>
<dbReference type="GO" id="GO:0043137">
    <property type="term" value="P:DNA replication, removal of RNA primer"/>
    <property type="evidence" value="ECO:0007669"/>
    <property type="project" value="TreeGrafter"/>
</dbReference>
<dbReference type="InterPro" id="IPR002156">
    <property type="entry name" value="RNaseH_domain"/>
</dbReference>
<dbReference type="SUPFAM" id="SSF53098">
    <property type="entry name" value="Ribonuclease H-like"/>
    <property type="match status" value="1"/>
</dbReference>
<gene>
    <name evidence="11" type="ORF">GKC89_06500</name>
</gene>
<dbReference type="InterPro" id="IPR036397">
    <property type="entry name" value="RNaseH_sf"/>
</dbReference>